<organism evidence="1 2">
    <name type="scientific">Clostridium botulinum</name>
    <dbReference type="NCBI Taxonomy" id="1491"/>
    <lineage>
        <taxon>Bacteria</taxon>
        <taxon>Bacillati</taxon>
        <taxon>Bacillota</taxon>
        <taxon>Clostridia</taxon>
        <taxon>Eubacteriales</taxon>
        <taxon>Clostridiaceae</taxon>
        <taxon>Clostridium</taxon>
    </lineage>
</organism>
<dbReference type="NCBIfam" id="TIGR02592">
    <property type="entry name" value="cas_Cas5h"/>
    <property type="match status" value="1"/>
</dbReference>
<dbReference type="Gene3D" id="3.30.70.2660">
    <property type="match status" value="1"/>
</dbReference>
<protein>
    <submittedName>
        <fullName evidence="1">CRISPR-associated protein Cas5</fullName>
    </submittedName>
</protein>
<name>A0A9Q1ZBD8_CLOBO</name>
<gene>
    <name evidence="1" type="ORF">ADU74_14245</name>
</gene>
<dbReference type="Proteomes" id="UP000037540">
    <property type="component" value="Unassembled WGS sequence"/>
</dbReference>
<dbReference type="EMBL" id="LGVR01000126">
    <property type="protein sequence ID" value="KOA81183.1"/>
    <property type="molecule type" value="Genomic_DNA"/>
</dbReference>
<dbReference type="InterPro" id="IPR013421">
    <property type="entry name" value="CRISPR-assoc_prot_Cas5_HALMA"/>
</dbReference>
<reference evidence="1 2" key="1">
    <citation type="submission" date="2015-07" db="EMBL/GenBank/DDBJ databases">
        <title>Draft genome sequences of 17 French Clostridium botulinum group III.</title>
        <authorList>
            <person name="Woudstra C."/>
            <person name="Le Marechal C."/>
            <person name="Souillard R."/>
            <person name="Bayon-Auboyer M.-H."/>
            <person name="Dessouter D."/>
            <person name="Fach P."/>
        </authorList>
    </citation>
    <scope>NUCLEOTIDE SEQUENCE [LARGE SCALE GENOMIC DNA]</scope>
    <source>
        <strain evidence="1 2">12LNRI-CD</strain>
    </source>
</reference>
<dbReference type="InterPro" id="IPR021124">
    <property type="entry name" value="CRISPR-assoc_prot_Cas5"/>
</dbReference>
<dbReference type="AlphaFoldDB" id="A0A9Q1ZBD8"/>
<dbReference type="GO" id="GO:0043571">
    <property type="term" value="P:maintenance of CRISPR repeat elements"/>
    <property type="evidence" value="ECO:0007669"/>
    <property type="project" value="InterPro"/>
</dbReference>
<dbReference type="OrthoDB" id="5363158at2"/>
<evidence type="ECO:0000313" key="1">
    <source>
        <dbReference type="EMBL" id="KOA81183.1"/>
    </source>
</evidence>
<sequence length="237" mass="28112">MKGFKFNVSGKTAFFRKSDINQHINFSYSNIHKPCILGLLGAIIGLDKDKYYHALKHLRIAIVPNKSYFNKSIQVYNNTTKFGNKSLNNPTTLNIREQWLEDVSWYIYVITEDDDITYDKIYEYIKEFKSVYNIYLGRKEHIANVRFIEDIDIEDIHDDIAQINSLFPYSIIKDIEANKPEYCEDRISYFLKETMPIGYDDKGLYDYDTLVHTNHEIYELNNTNNIYKINNNILYFL</sequence>
<dbReference type="Pfam" id="PF09704">
    <property type="entry name" value="Cas_Cas5d"/>
    <property type="match status" value="1"/>
</dbReference>
<comment type="caution">
    <text evidence="1">The sequence shown here is derived from an EMBL/GenBank/DDBJ whole genome shotgun (WGS) entry which is preliminary data.</text>
</comment>
<proteinExistence type="predicted"/>
<accession>A0A9Q1ZBD8</accession>
<evidence type="ECO:0000313" key="2">
    <source>
        <dbReference type="Proteomes" id="UP000037540"/>
    </source>
</evidence>
<dbReference type="RefSeq" id="WP_013720787.1">
    <property type="nucleotide sequence ID" value="NZ_LGVO01000018.1"/>
</dbReference>